<reference evidence="10 11" key="1">
    <citation type="submission" date="2020-08" db="EMBL/GenBank/DDBJ databases">
        <title>Sequencing the genomes of 1000 actinobacteria strains.</title>
        <authorList>
            <person name="Klenk H.-P."/>
        </authorList>
    </citation>
    <scope>NUCLEOTIDE SEQUENCE [LARGE SCALE GENOMIC DNA]</scope>
    <source>
        <strain evidence="10 11">DSM 43149</strain>
    </source>
</reference>
<dbReference type="GO" id="GO:0000155">
    <property type="term" value="F:phosphorelay sensor kinase activity"/>
    <property type="evidence" value="ECO:0007669"/>
    <property type="project" value="InterPro"/>
</dbReference>
<dbReference type="Pfam" id="PF02518">
    <property type="entry name" value="HATPase_c"/>
    <property type="match status" value="1"/>
</dbReference>
<dbReference type="PANTHER" id="PTHR43711">
    <property type="entry name" value="TWO-COMPONENT HISTIDINE KINASE"/>
    <property type="match status" value="1"/>
</dbReference>
<evidence type="ECO:0000259" key="9">
    <source>
        <dbReference type="PROSITE" id="PS50109"/>
    </source>
</evidence>
<dbReference type="InterPro" id="IPR036890">
    <property type="entry name" value="HATPase_C_sf"/>
</dbReference>
<dbReference type="EC" id="2.7.13.3" evidence="3"/>
<dbReference type="PANTHER" id="PTHR43711:SF1">
    <property type="entry name" value="HISTIDINE KINASE 1"/>
    <property type="match status" value="1"/>
</dbReference>
<evidence type="ECO:0000256" key="2">
    <source>
        <dbReference type="ARBA" id="ARBA00004236"/>
    </source>
</evidence>
<evidence type="ECO:0000256" key="5">
    <source>
        <dbReference type="ARBA" id="ARBA00022679"/>
    </source>
</evidence>
<comment type="caution">
    <text evidence="10">The sequence shown here is derived from an EMBL/GenBank/DDBJ whole genome shotgun (WGS) entry which is preliminary data.</text>
</comment>
<dbReference type="PROSITE" id="PS50109">
    <property type="entry name" value="HIS_KIN"/>
    <property type="match status" value="1"/>
</dbReference>
<dbReference type="SMART" id="SM00387">
    <property type="entry name" value="HATPase_c"/>
    <property type="match status" value="1"/>
</dbReference>
<dbReference type="Gene3D" id="3.30.565.10">
    <property type="entry name" value="Histidine kinase-like ATPase, C-terminal domain"/>
    <property type="match status" value="1"/>
</dbReference>
<dbReference type="GO" id="GO:0005886">
    <property type="term" value="C:plasma membrane"/>
    <property type="evidence" value="ECO:0007669"/>
    <property type="project" value="UniProtKB-SubCell"/>
</dbReference>
<feature type="transmembrane region" description="Helical" evidence="8">
    <location>
        <begin position="245"/>
        <end position="267"/>
    </location>
</feature>
<evidence type="ECO:0000313" key="11">
    <source>
        <dbReference type="Proteomes" id="UP000578112"/>
    </source>
</evidence>
<comment type="subcellular location">
    <subcellularLocation>
        <location evidence="2">Cell membrane</location>
    </subcellularLocation>
</comment>
<feature type="domain" description="Histidine kinase" evidence="9">
    <location>
        <begin position="317"/>
        <end position="532"/>
    </location>
</feature>
<evidence type="ECO:0000256" key="8">
    <source>
        <dbReference type="SAM" id="Phobius"/>
    </source>
</evidence>
<dbReference type="InterPro" id="IPR003661">
    <property type="entry name" value="HisK_dim/P_dom"/>
</dbReference>
<dbReference type="Gene3D" id="1.10.287.130">
    <property type="match status" value="1"/>
</dbReference>
<dbReference type="EMBL" id="JACHNH010000001">
    <property type="protein sequence ID" value="MBB4760965.1"/>
    <property type="molecule type" value="Genomic_DNA"/>
</dbReference>
<dbReference type="SMART" id="SM00388">
    <property type="entry name" value="HisKA"/>
    <property type="match status" value="1"/>
</dbReference>
<feature type="transmembrane region" description="Helical" evidence="8">
    <location>
        <begin position="221"/>
        <end position="239"/>
    </location>
</feature>
<feature type="transmembrane region" description="Helical" evidence="8">
    <location>
        <begin position="150"/>
        <end position="171"/>
    </location>
</feature>
<evidence type="ECO:0000256" key="6">
    <source>
        <dbReference type="ARBA" id="ARBA00022777"/>
    </source>
</evidence>
<dbReference type="PRINTS" id="PR00344">
    <property type="entry name" value="BCTRLSENSOR"/>
</dbReference>
<evidence type="ECO:0000256" key="3">
    <source>
        <dbReference type="ARBA" id="ARBA00012438"/>
    </source>
</evidence>
<dbReference type="InterPro" id="IPR004358">
    <property type="entry name" value="Sig_transdc_His_kin-like_C"/>
</dbReference>
<keyword evidence="8" id="KW-0472">Membrane</keyword>
<keyword evidence="4" id="KW-0597">Phosphoprotein</keyword>
<keyword evidence="8" id="KW-1133">Transmembrane helix</keyword>
<keyword evidence="7" id="KW-0902">Two-component regulatory system</keyword>
<evidence type="ECO:0000313" key="10">
    <source>
        <dbReference type="EMBL" id="MBB4760965.1"/>
    </source>
</evidence>
<dbReference type="InterPro" id="IPR036097">
    <property type="entry name" value="HisK_dim/P_sf"/>
</dbReference>
<keyword evidence="11" id="KW-1185">Reference proteome</keyword>
<keyword evidence="8" id="KW-0812">Transmembrane</keyword>
<feature type="transmembrane region" description="Helical" evidence="8">
    <location>
        <begin position="14"/>
        <end position="32"/>
    </location>
</feature>
<dbReference type="Pfam" id="PF00512">
    <property type="entry name" value="HisKA"/>
    <property type="match status" value="1"/>
</dbReference>
<dbReference type="InterPro" id="IPR050736">
    <property type="entry name" value="Sensor_HK_Regulatory"/>
</dbReference>
<feature type="transmembrane region" description="Helical" evidence="8">
    <location>
        <begin position="113"/>
        <end position="138"/>
    </location>
</feature>
<feature type="transmembrane region" description="Helical" evidence="8">
    <location>
        <begin position="38"/>
        <end position="62"/>
    </location>
</feature>
<evidence type="ECO:0000256" key="7">
    <source>
        <dbReference type="ARBA" id="ARBA00023012"/>
    </source>
</evidence>
<dbReference type="SUPFAM" id="SSF55874">
    <property type="entry name" value="ATPase domain of HSP90 chaperone/DNA topoisomerase II/histidine kinase"/>
    <property type="match status" value="1"/>
</dbReference>
<dbReference type="Pfam" id="PF17158">
    <property type="entry name" value="MASE4"/>
    <property type="match status" value="1"/>
</dbReference>
<proteinExistence type="predicted"/>
<accession>A0A7W7HUG3</accession>
<dbReference type="RefSeq" id="WP_184991086.1">
    <property type="nucleotide sequence ID" value="NZ_BOMK01000037.1"/>
</dbReference>
<keyword evidence="5" id="KW-0808">Transferase</keyword>
<dbReference type="Proteomes" id="UP000578112">
    <property type="component" value="Unassembled WGS sequence"/>
</dbReference>
<dbReference type="InterPro" id="IPR033424">
    <property type="entry name" value="MASE4"/>
</dbReference>
<feature type="transmembrane region" description="Helical" evidence="8">
    <location>
        <begin position="74"/>
        <end position="93"/>
    </location>
</feature>
<name>A0A7W7HUG3_9ACTN</name>
<comment type="catalytic activity">
    <reaction evidence="1">
        <text>ATP + protein L-histidine = ADP + protein N-phospho-L-histidine.</text>
        <dbReference type="EC" id="2.7.13.3"/>
    </reaction>
</comment>
<evidence type="ECO:0000256" key="4">
    <source>
        <dbReference type="ARBA" id="ARBA00022553"/>
    </source>
</evidence>
<dbReference type="InterPro" id="IPR003594">
    <property type="entry name" value="HATPase_dom"/>
</dbReference>
<dbReference type="InterPro" id="IPR005467">
    <property type="entry name" value="His_kinase_dom"/>
</dbReference>
<dbReference type="SUPFAM" id="SSF47384">
    <property type="entry name" value="Homodimeric domain of signal transducing histidine kinase"/>
    <property type="match status" value="1"/>
</dbReference>
<organism evidence="10 11">
    <name type="scientific">Actinoplanes digitatis</name>
    <dbReference type="NCBI Taxonomy" id="1868"/>
    <lineage>
        <taxon>Bacteria</taxon>
        <taxon>Bacillati</taxon>
        <taxon>Actinomycetota</taxon>
        <taxon>Actinomycetes</taxon>
        <taxon>Micromonosporales</taxon>
        <taxon>Micromonosporaceae</taxon>
        <taxon>Actinoplanes</taxon>
    </lineage>
</organism>
<gene>
    <name evidence="10" type="ORF">BJ971_001521</name>
</gene>
<keyword evidence="6 10" id="KW-0418">Kinase</keyword>
<feature type="transmembrane region" description="Helical" evidence="8">
    <location>
        <begin position="191"/>
        <end position="209"/>
    </location>
</feature>
<protein>
    <recommendedName>
        <fullName evidence="3">histidine kinase</fullName>
        <ecNumber evidence="3">2.7.13.3</ecNumber>
    </recommendedName>
</protein>
<dbReference type="AlphaFoldDB" id="A0A7W7HUG3"/>
<sequence length="535" mass="57757">MAVNPDEAPVRRGLWIYAIAVITAALVIAPIADYRLAVHPYLIVAFFVLMAAADLLTAHLLVQQFLAGGRLATLGLSSAYLYSSVMMVPYAVVFTRMQHLSADSTWAEVCSPWLFLAVFTGFPVLVATQQWFVAALAARWGGRVRTRRRAAALVAAAAVLALAVAVTSIVLGGADWLPRLYQGGTQTPAGRWMICAAALSTAVCLLVVALDLRRRPPVERWVVVAISASLATAILYLAAPYRYTLGWYSARVTLLLTAGVVLVALLAETASLYRRLSAAHEGLDRAHRELSRRAEHLAAANLELEAAGTWKSDIIATLSHEINQPLAVISACSEELTHDWDTSTDDERRAAARALGDRVSQLLDMAAHLLALCRAERGEIRTRPAVLPVEQTLTRVTDNLTKQARARVSAGSGPPGAAVWADPVHTHEVLTNFVTNAVKYSPGHIHMSAALDDTGDEVLFAVSDEGDGVPPEFVAHLFDRFTQAERPGAARNGAGFGLYLSRLLAEANDGRVWYEDVVPHGGRFVLCLPKAQRAT</sequence>
<evidence type="ECO:0000256" key="1">
    <source>
        <dbReference type="ARBA" id="ARBA00000085"/>
    </source>
</evidence>
<dbReference type="CDD" id="cd00082">
    <property type="entry name" value="HisKA"/>
    <property type="match status" value="1"/>
</dbReference>